<protein>
    <recommendedName>
        <fullName evidence="2">Reverse transcriptase domain-containing protein</fullName>
    </recommendedName>
</protein>
<dbReference type="InterPro" id="IPR000477">
    <property type="entry name" value="RT_dom"/>
</dbReference>
<dbReference type="GO" id="GO:0016706">
    <property type="term" value="F:2-oxoglutarate-dependent dioxygenase activity"/>
    <property type="evidence" value="ECO:0007669"/>
    <property type="project" value="InterPro"/>
</dbReference>
<sequence>MEALQDCFECTDWDMFKTAATYNDHTNIDEYATSVSAYISKCTEDVSVRKTIIIRANQKPWMTAEVRKMLKARNSAFKSVNRAIRLAKHTHSKKIQDLFHDSTNTSNMWNGIRAITNHKVTPTPVSEVDADFLNELNNFFGRFEALNSTRAEKALPHQHEKVLCLDIAEVRKSLRRVNTRKAPGPDNIQGRVLNDCADQLACVLTDIFNTSLDRPNCCTEDAISSALHPSLAHLEEKNTHVRLLFLDFSSAFNTIIPQHLVDKLGPLGFSTPLRNWLIDFLTDRPQSVRVGQNTSSVITLSTGSPQGCVLSPLLFTLMTHDCFPRHATNRIVKFADDTTVVGLIRDDNDLAYREEVEQLVDWCKDNSLILNVDKTKELIVDFRENQPSHAPLLINNKTVEVVSSTKFLGVHITDDLTWSVNTASLVKRAQQRMYFLRRMRRAHLPPPILTTFYRSTIESILTSCISVWCGGCSASDWKDVRRVVRTAERIIRTSLPSIQDIAENRCASRARKICSDSSHPHHGLFTPLASGKRFRSMRCRTTRFYNSFDPQAIRLLNTSVQLLFVNTQCCWSHMRLLLYIYIDIYIYIYIIFNPYCCC</sequence>
<evidence type="ECO:0000313" key="4">
    <source>
        <dbReference type="Proteomes" id="UP000314980"/>
    </source>
</evidence>
<evidence type="ECO:0000256" key="1">
    <source>
        <dbReference type="SAM" id="Phobius"/>
    </source>
</evidence>
<proteinExistence type="predicted"/>
<dbReference type="Pfam" id="PF00078">
    <property type="entry name" value="RVT_1"/>
    <property type="match status" value="1"/>
</dbReference>
<dbReference type="GeneTree" id="ENSGT01120000271821"/>
<accession>A0A4W6DNS9</accession>
<dbReference type="InParanoid" id="A0A4W6DNS9"/>
<dbReference type="PROSITE" id="PS50878">
    <property type="entry name" value="RT_POL"/>
    <property type="match status" value="1"/>
</dbReference>
<feature type="transmembrane region" description="Helical" evidence="1">
    <location>
        <begin position="576"/>
        <end position="596"/>
    </location>
</feature>
<dbReference type="InterPro" id="IPR015095">
    <property type="entry name" value="AlkB_hom8_N"/>
</dbReference>
<feature type="domain" description="Reverse transcriptase" evidence="2">
    <location>
        <begin position="50"/>
        <end position="412"/>
    </location>
</feature>
<reference evidence="3" key="2">
    <citation type="submission" date="2025-08" db="UniProtKB">
        <authorList>
            <consortium name="Ensembl"/>
        </authorList>
    </citation>
    <scope>IDENTIFICATION</scope>
</reference>
<keyword evidence="1" id="KW-0472">Membrane</keyword>
<dbReference type="Proteomes" id="UP000314980">
    <property type="component" value="Unassembled WGS sequence"/>
</dbReference>
<dbReference type="InterPro" id="IPR043502">
    <property type="entry name" value="DNA/RNA_pol_sf"/>
</dbReference>
<dbReference type="STRING" id="8187.ENSLCAP00010026436"/>
<dbReference type="Ensembl" id="ENSLCAT00010026997.1">
    <property type="protein sequence ID" value="ENSLCAP00010026436.1"/>
    <property type="gene ID" value="ENSLCAG00010012356.1"/>
</dbReference>
<reference evidence="4" key="1">
    <citation type="submission" date="2015-09" db="EMBL/GenBank/DDBJ databases">
        <authorList>
            <person name="Sai Rama Sridatta P."/>
        </authorList>
    </citation>
    <scope>NUCLEOTIDE SEQUENCE [LARGE SCALE GENOMIC DNA]</scope>
</reference>
<organism evidence="3 4">
    <name type="scientific">Lates calcarifer</name>
    <name type="common">Barramundi</name>
    <name type="synonym">Holocentrus calcarifer</name>
    <dbReference type="NCBI Taxonomy" id="8187"/>
    <lineage>
        <taxon>Eukaryota</taxon>
        <taxon>Metazoa</taxon>
        <taxon>Chordata</taxon>
        <taxon>Craniata</taxon>
        <taxon>Vertebrata</taxon>
        <taxon>Euteleostomi</taxon>
        <taxon>Actinopterygii</taxon>
        <taxon>Neopterygii</taxon>
        <taxon>Teleostei</taxon>
        <taxon>Neoteleostei</taxon>
        <taxon>Acanthomorphata</taxon>
        <taxon>Carangaria</taxon>
        <taxon>Carangaria incertae sedis</taxon>
        <taxon>Centropomidae</taxon>
        <taxon>Lates</taxon>
    </lineage>
</organism>
<dbReference type="SUPFAM" id="SSF56672">
    <property type="entry name" value="DNA/RNA polymerases"/>
    <property type="match status" value="1"/>
</dbReference>
<dbReference type="GO" id="GO:0008168">
    <property type="term" value="F:methyltransferase activity"/>
    <property type="evidence" value="ECO:0007669"/>
    <property type="project" value="InterPro"/>
</dbReference>
<dbReference type="PANTHER" id="PTHR47510">
    <property type="entry name" value="REVERSE TRANSCRIPTASE DOMAIN-CONTAINING PROTEIN"/>
    <property type="match status" value="1"/>
</dbReference>
<dbReference type="Pfam" id="PF09004">
    <property type="entry name" value="ALKBH8_N"/>
    <property type="match status" value="1"/>
</dbReference>
<keyword evidence="1" id="KW-0812">Transmembrane</keyword>
<dbReference type="PANTHER" id="PTHR47510:SF3">
    <property type="entry name" value="ENDO_EXONUCLEASE_PHOSPHATASE DOMAIN-CONTAINING PROTEIN"/>
    <property type="match status" value="1"/>
</dbReference>
<keyword evidence="4" id="KW-1185">Reference proteome</keyword>
<evidence type="ECO:0000259" key="2">
    <source>
        <dbReference type="PROSITE" id="PS50878"/>
    </source>
</evidence>
<keyword evidence="1" id="KW-1133">Transmembrane helix</keyword>
<name>A0A4W6DNS9_LATCA</name>
<dbReference type="AlphaFoldDB" id="A0A4W6DNS9"/>
<reference evidence="3" key="3">
    <citation type="submission" date="2025-09" db="UniProtKB">
        <authorList>
            <consortium name="Ensembl"/>
        </authorList>
    </citation>
    <scope>IDENTIFICATION</scope>
</reference>
<evidence type="ECO:0000313" key="3">
    <source>
        <dbReference type="Ensembl" id="ENSLCAP00010026436.1"/>
    </source>
</evidence>